<evidence type="ECO:0000313" key="1">
    <source>
        <dbReference type="EMBL" id="MBX07069.1"/>
    </source>
</evidence>
<proteinExistence type="predicted"/>
<reference evidence="1" key="1">
    <citation type="submission" date="2018-02" db="EMBL/GenBank/DDBJ databases">
        <title>Rhizophora mucronata_Transcriptome.</title>
        <authorList>
            <person name="Meera S.P."/>
            <person name="Sreeshan A."/>
            <person name="Augustine A."/>
        </authorList>
    </citation>
    <scope>NUCLEOTIDE SEQUENCE</scope>
    <source>
        <tissue evidence="1">Leaf</tissue>
    </source>
</reference>
<protein>
    <submittedName>
        <fullName evidence="1">Uncharacterized protein</fullName>
    </submittedName>
</protein>
<accession>A0A2P2KMW1</accession>
<name>A0A2P2KMW1_RHIMU</name>
<sequence>MGINVFARQIIKYLLGLVWLITSFSCPEFHFEEIDIKIKGINE</sequence>
<dbReference type="EMBL" id="GGEC01026585">
    <property type="protein sequence ID" value="MBX07069.1"/>
    <property type="molecule type" value="Transcribed_RNA"/>
</dbReference>
<organism evidence="1">
    <name type="scientific">Rhizophora mucronata</name>
    <name type="common">Asiatic mangrove</name>
    <dbReference type="NCBI Taxonomy" id="61149"/>
    <lineage>
        <taxon>Eukaryota</taxon>
        <taxon>Viridiplantae</taxon>
        <taxon>Streptophyta</taxon>
        <taxon>Embryophyta</taxon>
        <taxon>Tracheophyta</taxon>
        <taxon>Spermatophyta</taxon>
        <taxon>Magnoliopsida</taxon>
        <taxon>eudicotyledons</taxon>
        <taxon>Gunneridae</taxon>
        <taxon>Pentapetalae</taxon>
        <taxon>rosids</taxon>
        <taxon>fabids</taxon>
        <taxon>Malpighiales</taxon>
        <taxon>Rhizophoraceae</taxon>
        <taxon>Rhizophora</taxon>
    </lineage>
</organism>
<dbReference type="AlphaFoldDB" id="A0A2P2KMW1"/>